<name>V5WMB3_9SPIO</name>
<dbReference type="InterPro" id="IPR006224">
    <property type="entry name" value="PsdUridine_synth_RluA-like_CS"/>
</dbReference>
<dbReference type="InterPro" id="IPR006145">
    <property type="entry name" value="PsdUridine_synth_RsuA/RluA"/>
</dbReference>
<sequence length="345" mass="39062">MNRDQNTPAIHSIVVETKNSGISLLRLLSSRFTYLSMEQWIGEIEQGRVRVNGRECGSQRIMEAGETIEYLPRGIREPDVNGDYRIIHRTADYLVINKPPNLPSHPGGIYRNNTLWSMLKTRFPEVTMVNRLDRETSGIIVAALTPRGRWLFQSEERRYGQIKKYLVMVHGRIEDSFDADGWIFQDRSSIIRKKQRFSPSFPDGIPAKSAETRFRSLCSNSEYSLLAAELRTGRTHQIRATLSSLGYPVVGDKIYGPEEEIFLRFISGELENADRETLILDHQALHSAVLCFPPDASQKKSDSGAADGQGRECFAAALPADYSGLIQREFSLNLRDPGEIRLLCL</sequence>
<dbReference type="EC" id="4.2.1.70" evidence="3"/>
<dbReference type="OrthoDB" id="305739at2"/>
<dbReference type="PANTHER" id="PTHR21600">
    <property type="entry name" value="MITOCHONDRIAL RNA PSEUDOURIDINE SYNTHASE"/>
    <property type="match status" value="1"/>
</dbReference>
<dbReference type="Gene3D" id="3.30.2350.10">
    <property type="entry name" value="Pseudouridine synthase"/>
    <property type="match status" value="1"/>
</dbReference>
<evidence type="ECO:0000259" key="2">
    <source>
        <dbReference type="Pfam" id="PF00849"/>
    </source>
</evidence>
<dbReference type="PROSITE" id="PS01129">
    <property type="entry name" value="PSI_RLU"/>
    <property type="match status" value="1"/>
</dbReference>
<dbReference type="EMBL" id="CP006939">
    <property type="protein sequence ID" value="AHC16286.1"/>
    <property type="molecule type" value="Genomic_DNA"/>
</dbReference>
<evidence type="ECO:0000313" key="3">
    <source>
        <dbReference type="EMBL" id="AHC16286.1"/>
    </source>
</evidence>
<dbReference type="GO" id="GO:0003723">
    <property type="term" value="F:RNA binding"/>
    <property type="evidence" value="ECO:0007669"/>
    <property type="project" value="InterPro"/>
</dbReference>
<proteinExistence type="inferred from homology"/>
<organism evidence="3 4">
    <name type="scientific">Salinispira pacifica</name>
    <dbReference type="NCBI Taxonomy" id="1307761"/>
    <lineage>
        <taxon>Bacteria</taxon>
        <taxon>Pseudomonadati</taxon>
        <taxon>Spirochaetota</taxon>
        <taxon>Spirochaetia</taxon>
        <taxon>Spirochaetales</taxon>
        <taxon>Spirochaetaceae</taxon>
        <taxon>Salinispira</taxon>
    </lineage>
</organism>
<evidence type="ECO:0000256" key="1">
    <source>
        <dbReference type="ARBA" id="ARBA00010876"/>
    </source>
</evidence>
<reference evidence="3 4" key="1">
    <citation type="journal article" date="2015" name="Stand. Genomic Sci.">
        <title>Complete genome sequence and description of Salinispira pacifica gen. nov., sp. nov., a novel spirochaete isolated form a hypersaline microbial mat.</title>
        <authorList>
            <person name="Ben Hania W."/>
            <person name="Joseph M."/>
            <person name="Schumann P."/>
            <person name="Bunk B."/>
            <person name="Fiebig A."/>
            <person name="Sproer C."/>
            <person name="Klenk H.P."/>
            <person name="Fardeau M.L."/>
            <person name="Spring S."/>
        </authorList>
    </citation>
    <scope>NUCLEOTIDE SEQUENCE [LARGE SCALE GENOMIC DNA]</scope>
    <source>
        <strain evidence="3 4">L21-RPul-D2</strain>
    </source>
</reference>
<dbReference type="eggNOG" id="COG0564">
    <property type="taxonomic scope" value="Bacteria"/>
</dbReference>
<dbReference type="GO" id="GO:0004730">
    <property type="term" value="F:pseudouridylate synthase activity"/>
    <property type="evidence" value="ECO:0007669"/>
    <property type="project" value="UniProtKB-EC"/>
</dbReference>
<dbReference type="CDD" id="cd00165">
    <property type="entry name" value="S4"/>
    <property type="match status" value="1"/>
</dbReference>
<feature type="domain" description="Pseudouridine synthase RsuA/RluA-like" evidence="2">
    <location>
        <begin position="92"/>
        <end position="243"/>
    </location>
</feature>
<gene>
    <name evidence="3" type="ORF">L21SP2_2940</name>
</gene>
<dbReference type="InterPro" id="IPR050188">
    <property type="entry name" value="RluA_PseudoU_synthase"/>
</dbReference>
<dbReference type="PANTHER" id="PTHR21600:SF87">
    <property type="entry name" value="RNA PSEUDOURIDYLATE SYNTHASE DOMAIN-CONTAINING PROTEIN 1"/>
    <property type="match status" value="1"/>
</dbReference>
<dbReference type="GO" id="GO:0009982">
    <property type="term" value="F:pseudouridine synthase activity"/>
    <property type="evidence" value="ECO:0007669"/>
    <property type="project" value="InterPro"/>
</dbReference>
<dbReference type="GO" id="GO:0000455">
    <property type="term" value="P:enzyme-directed rRNA pseudouridine synthesis"/>
    <property type="evidence" value="ECO:0007669"/>
    <property type="project" value="TreeGrafter"/>
</dbReference>
<protein>
    <submittedName>
        <fullName evidence="3">Ribosomal large subunit pseudouridine synthase D</fullName>
        <ecNumber evidence="3">4.2.1.70</ecNumber>
    </submittedName>
</protein>
<keyword evidence="3" id="KW-0456">Lyase</keyword>
<dbReference type="KEGG" id="slr:L21SP2_2940"/>
<dbReference type="STRING" id="1307761.L21SP2_2940"/>
<dbReference type="CDD" id="cd02869">
    <property type="entry name" value="PseudoU_synth_RluA_like"/>
    <property type="match status" value="1"/>
</dbReference>
<dbReference type="Pfam" id="PF00849">
    <property type="entry name" value="PseudoU_synth_2"/>
    <property type="match status" value="1"/>
</dbReference>
<dbReference type="GO" id="GO:0140098">
    <property type="term" value="F:catalytic activity, acting on RNA"/>
    <property type="evidence" value="ECO:0007669"/>
    <property type="project" value="UniProtKB-ARBA"/>
</dbReference>
<accession>V5WMB3</accession>
<evidence type="ECO:0000313" key="4">
    <source>
        <dbReference type="Proteomes" id="UP000018680"/>
    </source>
</evidence>
<keyword evidence="4" id="KW-1185">Reference proteome</keyword>
<dbReference type="InterPro" id="IPR020103">
    <property type="entry name" value="PsdUridine_synth_cat_dom_sf"/>
</dbReference>
<comment type="similarity">
    <text evidence="1">Belongs to the pseudouridine synthase RluA family.</text>
</comment>
<dbReference type="SUPFAM" id="SSF55120">
    <property type="entry name" value="Pseudouridine synthase"/>
    <property type="match status" value="1"/>
</dbReference>
<dbReference type="AlphaFoldDB" id="V5WMB3"/>
<dbReference type="RefSeq" id="WP_024269183.1">
    <property type="nucleotide sequence ID" value="NC_023035.1"/>
</dbReference>
<dbReference type="Proteomes" id="UP000018680">
    <property type="component" value="Chromosome"/>
</dbReference>
<dbReference type="HOGENOM" id="CLU_016902_4_4_12"/>